<keyword evidence="1 2" id="KW-0238">DNA-binding</keyword>
<keyword evidence="5" id="KW-1185">Reference proteome</keyword>
<dbReference type="Proteomes" id="UP001519887">
    <property type="component" value="Unassembled WGS sequence"/>
</dbReference>
<evidence type="ECO:0000313" key="4">
    <source>
        <dbReference type="EMBL" id="MBW7456703.1"/>
    </source>
</evidence>
<dbReference type="PANTHER" id="PTHR43479:SF11">
    <property type="entry name" value="ACREF_ENVCD OPERON REPRESSOR-RELATED"/>
    <property type="match status" value="1"/>
</dbReference>
<evidence type="ECO:0000259" key="3">
    <source>
        <dbReference type="PROSITE" id="PS50977"/>
    </source>
</evidence>
<dbReference type="SUPFAM" id="SSF46689">
    <property type="entry name" value="Homeodomain-like"/>
    <property type="match status" value="1"/>
</dbReference>
<dbReference type="PROSITE" id="PS01081">
    <property type="entry name" value="HTH_TETR_1"/>
    <property type="match status" value="1"/>
</dbReference>
<dbReference type="Gene3D" id="1.10.357.10">
    <property type="entry name" value="Tetracycline Repressor, domain 2"/>
    <property type="match status" value="1"/>
</dbReference>
<gene>
    <name evidence="4" type="ORF">K0U00_21940</name>
</gene>
<name>A0ABS7C728_9BACL</name>
<dbReference type="InterPro" id="IPR049149">
    <property type="entry name" value="TetR/AcrR_C"/>
</dbReference>
<feature type="domain" description="HTH tetR-type" evidence="3">
    <location>
        <begin position="9"/>
        <end position="69"/>
    </location>
</feature>
<dbReference type="InterPro" id="IPR009057">
    <property type="entry name" value="Homeodomain-like_sf"/>
</dbReference>
<protein>
    <submittedName>
        <fullName evidence="4">TetR/AcrR family transcriptional regulator</fullName>
    </submittedName>
</protein>
<comment type="caution">
    <text evidence="4">The sequence shown here is derived from an EMBL/GenBank/DDBJ whole genome shotgun (WGS) entry which is preliminary data.</text>
</comment>
<reference evidence="4 5" key="1">
    <citation type="submission" date="2021-07" db="EMBL/GenBank/DDBJ databases">
        <title>Paenibacillus radiodurans sp. nov., isolated from the southeastern edge of Tengger Desert.</title>
        <authorList>
            <person name="Zhang G."/>
        </authorList>
    </citation>
    <scope>NUCLEOTIDE SEQUENCE [LARGE SCALE GENOMIC DNA]</scope>
    <source>
        <strain evidence="4 5">CCM 7311</strain>
    </source>
</reference>
<dbReference type="RefSeq" id="WP_210046410.1">
    <property type="nucleotide sequence ID" value="NZ_JBHLVU010000014.1"/>
</dbReference>
<organism evidence="4 5">
    <name type="scientific">Paenibacillus sepulcri</name>
    <dbReference type="NCBI Taxonomy" id="359917"/>
    <lineage>
        <taxon>Bacteria</taxon>
        <taxon>Bacillati</taxon>
        <taxon>Bacillota</taxon>
        <taxon>Bacilli</taxon>
        <taxon>Bacillales</taxon>
        <taxon>Paenibacillaceae</taxon>
        <taxon>Paenibacillus</taxon>
    </lineage>
</organism>
<evidence type="ECO:0000313" key="5">
    <source>
        <dbReference type="Proteomes" id="UP001519887"/>
    </source>
</evidence>
<proteinExistence type="predicted"/>
<dbReference type="PROSITE" id="PS50977">
    <property type="entry name" value="HTH_TETR_2"/>
    <property type="match status" value="1"/>
</dbReference>
<sequence>MARIAKDPQERRNEILDAAMELFQTKGYEHTSVSDIVKKIGVAQGTFYYYFKSKEEIASAAHERSLSARLHFVKNTVDDPDLNAVDKLRKVLLQGFPAPETDKVILEYVHDEGNSILHQKWLTAKITAFAPYLTEIVQQGIGEGVFQLDHPGEVTEFLLVGISFLFDRGVFKWSDEEIAKKYKALEKIVDSLLGGKNIISVSAFLGNTNHG</sequence>
<dbReference type="InterPro" id="IPR001647">
    <property type="entry name" value="HTH_TetR"/>
</dbReference>
<dbReference type="PANTHER" id="PTHR43479">
    <property type="entry name" value="ACREF/ENVCD OPERON REPRESSOR-RELATED"/>
    <property type="match status" value="1"/>
</dbReference>
<dbReference type="InterPro" id="IPR050624">
    <property type="entry name" value="HTH-type_Tx_Regulator"/>
</dbReference>
<dbReference type="PRINTS" id="PR00455">
    <property type="entry name" value="HTHTETR"/>
</dbReference>
<evidence type="ECO:0000256" key="1">
    <source>
        <dbReference type="ARBA" id="ARBA00023125"/>
    </source>
</evidence>
<feature type="DNA-binding region" description="H-T-H motif" evidence="2">
    <location>
        <begin position="32"/>
        <end position="51"/>
    </location>
</feature>
<dbReference type="Pfam" id="PF00440">
    <property type="entry name" value="TetR_N"/>
    <property type="match status" value="1"/>
</dbReference>
<dbReference type="EMBL" id="JAHZIK010000644">
    <property type="protein sequence ID" value="MBW7456703.1"/>
    <property type="molecule type" value="Genomic_DNA"/>
</dbReference>
<dbReference type="InterPro" id="IPR023772">
    <property type="entry name" value="DNA-bd_HTH_TetR-type_CS"/>
</dbReference>
<dbReference type="Pfam" id="PF21303">
    <property type="entry name" value="TetR_C_39"/>
    <property type="match status" value="1"/>
</dbReference>
<accession>A0ABS7C728</accession>
<evidence type="ECO:0000256" key="2">
    <source>
        <dbReference type="PROSITE-ProRule" id="PRU00335"/>
    </source>
</evidence>